<keyword evidence="7 12" id="KW-0472">Membrane</keyword>
<evidence type="ECO:0000256" key="4">
    <source>
        <dbReference type="ARBA" id="ARBA00022729"/>
    </source>
</evidence>
<evidence type="ECO:0000256" key="3">
    <source>
        <dbReference type="ARBA" id="ARBA00022692"/>
    </source>
</evidence>
<dbReference type="InterPro" id="IPR011500">
    <property type="entry name" value="GPCR_3_9-Cys_dom"/>
</dbReference>
<accession>A0AAW0MUK3</accession>
<feature type="signal peptide" evidence="13">
    <location>
        <begin position="1"/>
        <end position="18"/>
    </location>
</feature>
<dbReference type="InterPro" id="IPR017979">
    <property type="entry name" value="GPCR_3_CS"/>
</dbReference>
<reference evidence="17" key="1">
    <citation type="submission" date="2024-04" db="EMBL/GenBank/DDBJ databases">
        <title>Salinicola lusitanus LLJ914,a marine bacterium isolated from the Okinawa Trough.</title>
        <authorList>
            <person name="Li J."/>
        </authorList>
    </citation>
    <scope>NUCLEOTIDE SEQUENCE [LARGE SCALE GENOMIC DNA]</scope>
</reference>
<dbReference type="PRINTS" id="PR00248">
    <property type="entry name" value="GPCRMGR"/>
</dbReference>
<comment type="similarity">
    <text evidence="11">Belongs to the G-protein coupled receptor 3 family. TAS1R subfamily.</text>
</comment>
<feature type="domain" description="Receptor ligand binding region" evidence="14">
    <location>
        <begin position="75"/>
        <end position="440"/>
    </location>
</feature>
<keyword evidence="3 12" id="KW-0812">Transmembrane</keyword>
<dbReference type="Gene3D" id="3.40.50.2300">
    <property type="match status" value="2"/>
</dbReference>
<dbReference type="InterPro" id="IPR000337">
    <property type="entry name" value="GPCR_3"/>
</dbReference>
<name>A0AAW0MUK3_9GOBI</name>
<evidence type="ECO:0000256" key="2">
    <source>
        <dbReference type="ARBA" id="ARBA00022475"/>
    </source>
</evidence>
<comment type="caution">
    <text evidence="16">The sequence shown here is derived from an EMBL/GenBank/DDBJ whole genome shotgun (WGS) entry which is preliminary data.</text>
</comment>
<sequence length="677" mass="75675">MDSLIVTLLLMDRILSSASQCIVADSEFSLAGDYLIGGLFEVHDTLEVVPQVTPEAINCSQQQFSISNYRRFQMMRFGVEQINNSTQTLPNVTLGYEIFDHCSDTRIFPGIFDLISVNDSVKPWPGPQGQNIPKIISMVGTFSSTRARTIAPLITMDFIPMVNYGSSSSTFSQKVKYPTVLRTVLPNQQMVEAIVNILLHFRWHWVAFLNSNGDYGTDGIDLFMNRIKNTEICLAYNKDVDTLTNHSEMFHQLEAQKINVIIVFTPERAAMTIINAALNLKAGKKVWIATDPWAFNRELMETPNIDSIGTVIGIVEPEPEIPGFYEFISSLKEESGHCEVGEERVCNQMCNCKGLKTEDIIQADPSYSFPVYSAVHVIAHALHNLLQCESGQCKTSMTVYPYMVLTELQKSNFTLLNQSIQFDKNGDPMFGSYSIVFWKNKEAEEVGHYKFYPSVDFHINSSKIQWYTKGQVPTSFCSLDCPVGYARQQIGIHKCCFNCIICPNGTFINITVDPFTCVSCPATAYSTPASTSCQPRLIEFVSFTDDGAIVIMVGTLVLMVLVLLTAVLFGLNYNTPVVPRRRLATQRAFYFAPFESQSLTSCETEKPSGKVCRRGAGVKREKADKGGSRSAPTFGFTPGRLYDTLSSFVSALTPEEIHTEEEFIAESTTFKRFNSPQ</sequence>
<feature type="chain" id="PRO_5043362416" description="G-protein coupled receptors family 3 profile domain-containing protein" evidence="13">
    <location>
        <begin position="19"/>
        <end position="677"/>
    </location>
</feature>
<dbReference type="FunFam" id="2.10.50.30:FF:000004">
    <property type="entry name" value="Taste receptor type 1 member 3-like protein"/>
    <property type="match status" value="1"/>
</dbReference>
<keyword evidence="10" id="KW-0807">Transducer</keyword>
<dbReference type="GO" id="GO:0004930">
    <property type="term" value="F:G protein-coupled receptor activity"/>
    <property type="evidence" value="ECO:0007669"/>
    <property type="project" value="UniProtKB-KW"/>
</dbReference>
<evidence type="ECO:0000256" key="8">
    <source>
        <dbReference type="ARBA" id="ARBA00023170"/>
    </source>
</evidence>
<dbReference type="InterPro" id="IPR028082">
    <property type="entry name" value="Peripla_BP_I"/>
</dbReference>
<dbReference type="Proteomes" id="UP001460270">
    <property type="component" value="Unassembled WGS sequence"/>
</dbReference>
<evidence type="ECO:0000259" key="14">
    <source>
        <dbReference type="Pfam" id="PF01094"/>
    </source>
</evidence>
<keyword evidence="5 12" id="KW-1133">Transmembrane helix</keyword>
<dbReference type="InterPro" id="IPR000068">
    <property type="entry name" value="GPCR_3_Ca_sens_rcpt-rel"/>
</dbReference>
<keyword evidence="8" id="KW-0675">Receptor</keyword>
<dbReference type="Gene3D" id="2.10.50.30">
    <property type="entry name" value="GPCR, family 3, nine cysteines domain"/>
    <property type="match status" value="1"/>
</dbReference>
<dbReference type="EMBL" id="JBBPFD010000020">
    <property type="protein sequence ID" value="KAK7884859.1"/>
    <property type="molecule type" value="Genomic_DNA"/>
</dbReference>
<evidence type="ECO:0000256" key="1">
    <source>
        <dbReference type="ARBA" id="ARBA00004651"/>
    </source>
</evidence>
<evidence type="ECO:0000313" key="16">
    <source>
        <dbReference type="EMBL" id="KAK7884859.1"/>
    </source>
</evidence>
<dbReference type="Pfam" id="PF07562">
    <property type="entry name" value="NCD3G"/>
    <property type="match status" value="1"/>
</dbReference>
<evidence type="ECO:0000256" key="7">
    <source>
        <dbReference type="ARBA" id="ARBA00023136"/>
    </source>
</evidence>
<dbReference type="Pfam" id="PF01094">
    <property type="entry name" value="ANF_receptor"/>
    <property type="match status" value="1"/>
</dbReference>
<evidence type="ECO:0000256" key="6">
    <source>
        <dbReference type="ARBA" id="ARBA00023040"/>
    </source>
</evidence>
<evidence type="ECO:0000256" key="9">
    <source>
        <dbReference type="ARBA" id="ARBA00023180"/>
    </source>
</evidence>
<dbReference type="PROSITE" id="PS00980">
    <property type="entry name" value="G_PROTEIN_RECEP_F3_2"/>
    <property type="match status" value="1"/>
</dbReference>
<keyword evidence="6" id="KW-0297">G-protein coupled receptor</keyword>
<gene>
    <name evidence="16" type="ORF">WMY93_027982</name>
</gene>
<feature type="transmembrane region" description="Helical" evidence="12">
    <location>
        <begin position="548"/>
        <end position="573"/>
    </location>
</feature>
<dbReference type="PANTHER" id="PTHR24061">
    <property type="entry name" value="CALCIUM-SENSING RECEPTOR-RELATED"/>
    <property type="match status" value="1"/>
</dbReference>
<protein>
    <recommendedName>
        <fullName evidence="18">G-protein coupled receptors family 3 profile domain-containing protein</fullName>
    </recommendedName>
</protein>
<comment type="subcellular location">
    <subcellularLocation>
        <location evidence="1">Cell membrane</location>
        <topology evidence="1">Multi-pass membrane protein</topology>
    </subcellularLocation>
</comment>
<evidence type="ECO:0000259" key="15">
    <source>
        <dbReference type="Pfam" id="PF07562"/>
    </source>
</evidence>
<dbReference type="InterPro" id="IPR001828">
    <property type="entry name" value="ANF_lig-bd_rcpt"/>
</dbReference>
<keyword evidence="9" id="KW-0325">Glycoprotein</keyword>
<evidence type="ECO:0000256" key="5">
    <source>
        <dbReference type="ARBA" id="ARBA00022989"/>
    </source>
</evidence>
<evidence type="ECO:0000256" key="12">
    <source>
        <dbReference type="SAM" id="Phobius"/>
    </source>
</evidence>
<evidence type="ECO:0000256" key="10">
    <source>
        <dbReference type="ARBA" id="ARBA00023224"/>
    </source>
</evidence>
<dbReference type="FunFam" id="3.40.50.2300:FF:000016">
    <property type="entry name" value="Taste 1 receptor member 2"/>
    <property type="match status" value="1"/>
</dbReference>
<dbReference type="AlphaFoldDB" id="A0AAW0MUK3"/>
<keyword evidence="2" id="KW-1003">Cell membrane</keyword>
<feature type="domain" description="GPCR family 3 nine cysteines" evidence="15">
    <location>
        <begin position="472"/>
        <end position="526"/>
    </location>
</feature>
<dbReference type="GO" id="GO:0005886">
    <property type="term" value="C:plasma membrane"/>
    <property type="evidence" value="ECO:0007669"/>
    <property type="project" value="UniProtKB-SubCell"/>
</dbReference>
<keyword evidence="17" id="KW-1185">Reference proteome</keyword>
<keyword evidence="4 13" id="KW-0732">Signal</keyword>
<evidence type="ECO:0000313" key="17">
    <source>
        <dbReference type="Proteomes" id="UP001460270"/>
    </source>
</evidence>
<evidence type="ECO:0000256" key="11">
    <source>
        <dbReference type="ARBA" id="ARBA00038492"/>
    </source>
</evidence>
<evidence type="ECO:0000256" key="13">
    <source>
        <dbReference type="SAM" id="SignalP"/>
    </source>
</evidence>
<proteinExistence type="inferred from homology"/>
<dbReference type="SUPFAM" id="SSF53822">
    <property type="entry name" value="Periplasmic binding protein-like I"/>
    <property type="match status" value="1"/>
</dbReference>
<organism evidence="16 17">
    <name type="scientific">Mugilogobius chulae</name>
    <name type="common">yellowstripe goby</name>
    <dbReference type="NCBI Taxonomy" id="88201"/>
    <lineage>
        <taxon>Eukaryota</taxon>
        <taxon>Metazoa</taxon>
        <taxon>Chordata</taxon>
        <taxon>Craniata</taxon>
        <taxon>Vertebrata</taxon>
        <taxon>Euteleostomi</taxon>
        <taxon>Actinopterygii</taxon>
        <taxon>Neopterygii</taxon>
        <taxon>Teleostei</taxon>
        <taxon>Neoteleostei</taxon>
        <taxon>Acanthomorphata</taxon>
        <taxon>Gobiaria</taxon>
        <taxon>Gobiiformes</taxon>
        <taxon>Gobioidei</taxon>
        <taxon>Gobiidae</taxon>
        <taxon>Gobionellinae</taxon>
        <taxon>Mugilogobius</taxon>
    </lineage>
</organism>
<dbReference type="InterPro" id="IPR038550">
    <property type="entry name" value="GPCR_3_9-Cys_sf"/>
</dbReference>
<dbReference type="GO" id="GO:0050909">
    <property type="term" value="P:sensory perception of taste"/>
    <property type="evidence" value="ECO:0007669"/>
    <property type="project" value="UniProtKB-ARBA"/>
</dbReference>
<evidence type="ECO:0008006" key="18">
    <source>
        <dbReference type="Google" id="ProtNLM"/>
    </source>
</evidence>
<dbReference type="PANTHER" id="PTHR24061:SF441">
    <property type="entry name" value="TASTE RECEPTOR TYPE 1 MEMBER 2B-RELATED"/>
    <property type="match status" value="1"/>
</dbReference>